<keyword evidence="4" id="KW-0349">Heme</keyword>
<dbReference type="OrthoDB" id="9781223at2"/>
<dbReference type="PROSITE" id="PS51007">
    <property type="entry name" value="CYTC"/>
    <property type="match status" value="1"/>
</dbReference>
<keyword evidence="5" id="KW-0812">Transmembrane</keyword>
<keyword evidence="5" id="KW-1133">Transmembrane helix</keyword>
<organism evidence="10 11">
    <name type="scientific">Sulfurimonas lithotrophica</name>
    <dbReference type="NCBI Taxonomy" id="2590022"/>
    <lineage>
        <taxon>Bacteria</taxon>
        <taxon>Pseudomonadati</taxon>
        <taxon>Campylobacterota</taxon>
        <taxon>Epsilonproteobacteria</taxon>
        <taxon>Campylobacterales</taxon>
        <taxon>Sulfurimonadaceae</taxon>
        <taxon>Sulfurimonas</taxon>
    </lineage>
</organism>
<dbReference type="InterPro" id="IPR006675">
    <property type="entry name" value="HDIG_dom"/>
</dbReference>
<feature type="domain" description="GGDEF" evidence="6">
    <location>
        <begin position="478"/>
        <end position="582"/>
    </location>
</feature>
<dbReference type="NCBIfam" id="TIGR00277">
    <property type="entry name" value="HDIG"/>
    <property type="match status" value="1"/>
</dbReference>
<evidence type="ECO:0000259" key="7">
    <source>
        <dbReference type="PROSITE" id="PS51007"/>
    </source>
</evidence>
<dbReference type="PROSITE" id="PS51832">
    <property type="entry name" value="HD_GYP"/>
    <property type="match status" value="1"/>
</dbReference>
<name>A0A5P8P015_9BACT</name>
<dbReference type="GO" id="GO:0020037">
    <property type="term" value="F:heme binding"/>
    <property type="evidence" value="ECO:0007669"/>
    <property type="project" value="InterPro"/>
</dbReference>
<evidence type="ECO:0000259" key="8">
    <source>
        <dbReference type="PROSITE" id="PS51831"/>
    </source>
</evidence>
<feature type="domain" description="Cytochrome c" evidence="7">
    <location>
        <begin position="155"/>
        <end position="280"/>
    </location>
</feature>
<accession>A0A5P8P015</accession>
<dbReference type="EMBL" id="CP043617">
    <property type="protein sequence ID" value="QFR49046.1"/>
    <property type="molecule type" value="Genomic_DNA"/>
</dbReference>
<feature type="domain" description="HD-GYP" evidence="9">
    <location>
        <begin position="243"/>
        <end position="438"/>
    </location>
</feature>
<dbReference type="InterPro" id="IPR029787">
    <property type="entry name" value="Nucleotide_cyclase"/>
</dbReference>
<dbReference type="Pfam" id="PF00990">
    <property type="entry name" value="GGDEF"/>
    <property type="match status" value="1"/>
</dbReference>
<keyword evidence="11" id="KW-1185">Reference proteome</keyword>
<feature type="transmembrane region" description="Helical" evidence="5">
    <location>
        <begin position="12"/>
        <end position="32"/>
    </location>
</feature>
<dbReference type="CDD" id="cd00077">
    <property type="entry name" value="HDc"/>
    <property type="match status" value="1"/>
</dbReference>
<evidence type="ECO:0000256" key="3">
    <source>
        <dbReference type="ARBA" id="ARBA00023136"/>
    </source>
</evidence>
<dbReference type="Pfam" id="PF11845">
    <property type="entry name" value="Tll0287-like"/>
    <property type="match status" value="1"/>
</dbReference>
<dbReference type="PANTHER" id="PTHR43155">
    <property type="entry name" value="CYCLIC DI-GMP PHOSPHODIESTERASE PA4108-RELATED"/>
    <property type="match status" value="1"/>
</dbReference>
<evidence type="ECO:0000259" key="9">
    <source>
        <dbReference type="PROSITE" id="PS51832"/>
    </source>
</evidence>
<evidence type="ECO:0000259" key="6">
    <source>
        <dbReference type="PROSITE" id="PS50887"/>
    </source>
</evidence>
<keyword evidence="3 5" id="KW-0472">Membrane</keyword>
<evidence type="ECO:0000256" key="5">
    <source>
        <dbReference type="SAM" id="Phobius"/>
    </source>
</evidence>
<dbReference type="InterPro" id="IPR009056">
    <property type="entry name" value="Cyt_c-like_dom"/>
</dbReference>
<dbReference type="Gene3D" id="1.10.3210.10">
    <property type="entry name" value="Hypothetical protein af1432"/>
    <property type="match status" value="1"/>
</dbReference>
<dbReference type="PROSITE" id="PS50887">
    <property type="entry name" value="GGDEF"/>
    <property type="match status" value="1"/>
</dbReference>
<dbReference type="Gene3D" id="3.30.70.270">
    <property type="match status" value="1"/>
</dbReference>
<dbReference type="PROSITE" id="PS51831">
    <property type="entry name" value="HD"/>
    <property type="match status" value="1"/>
</dbReference>
<dbReference type="InterPro" id="IPR006674">
    <property type="entry name" value="HD_domain"/>
</dbReference>
<dbReference type="InterPro" id="IPR043128">
    <property type="entry name" value="Rev_trsase/Diguanyl_cyclase"/>
</dbReference>
<evidence type="ECO:0000313" key="11">
    <source>
        <dbReference type="Proteomes" id="UP000326944"/>
    </source>
</evidence>
<evidence type="ECO:0000256" key="1">
    <source>
        <dbReference type="ARBA" id="ARBA00022723"/>
    </source>
</evidence>
<evidence type="ECO:0000256" key="4">
    <source>
        <dbReference type="PROSITE-ProRule" id="PRU00433"/>
    </source>
</evidence>
<keyword evidence="1 4" id="KW-0479">Metal-binding</keyword>
<dbReference type="RefSeq" id="WP_152306989.1">
    <property type="nucleotide sequence ID" value="NZ_CP043617.1"/>
</dbReference>
<feature type="transmembrane region" description="Helical" evidence="5">
    <location>
        <begin position="207"/>
        <end position="231"/>
    </location>
</feature>
<keyword evidence="2 4" id="KW-0408">Iron</keyword>
<feature type="domain" description="HD" evidence="8">
    <location>
        <begin position="265"/>
        <end position="387"/>
    </location>
</feature>
<dbReference type="Proteomes" id="UP000326944">
    <property type="component" value="Chromosome"/>
</dbReference>
<evidence type="ECO:0000313" key="10">
    <source>
        <dbReference type="EMBL" id="QFR49046.1"/>
    </source>
</evidence>
<dbReference type="SMART" id="SM00267">
    <property type="entry name" value="GGDEF"/>
    <property type="match status" value="1"/>
</dbReference>
<dbReference type="SUPFAM" id="SSF55073">
    <property type="entry name" value="Nucleotide cyclase"/>
    <property type="match status" value="1"/>
</dbReference>
<dbReference type="GO" id="GO:0046872">
    <property type="term" value="F:metal ion binding"/>
    <property type="evidence" value="ECO:0007669"/>
    <property type="project" value="UniProtKB-KW"/>
</dbReference>
<dbReference type="GO" id="GO:0009055">
    <property type="term" value="F:electron transfer activity"/>
    <property type="evidence" value="ECO:0007669"/>
    <property type="project" value="InterPro"/>
</dbReference>
<dbReference type="InterPro" id="IPR037522">
    <property type="entry name" value="HD_GYP_dom"/>
</dbReference>
<reference evidence="10 11" key="1">
    <citation type="submission" date="2019-09" db="EMBL/GenBank/DDBJ databases">
        <title>Sulfurimonas gotlandica sp. nov., a chemoautotrophic and psychrotolerant epsilonproteobacterium isolated from a pelagic redoxcline, and an emended description of the genus Sulfurimonas.</title>
        <authorList>
            <person name="Wang S."/>
            <person name="Jiang L."/>
            <person name="Shao S."/>
        </authorList>
    </citation>
    <scope>NUCLEOTIDE SEQUENCE [LARGE SCALE GENOMIC DNA]</scope>
    <source>
        <strain evidence="10 11">GYSZ_1</strain>
    </source>
</reference>
<evidence type="ECO:0000256" key="2">
    <source>
        <dbReference type="ARBA" id="ARBA00023004"/>
    </source>
</evidence>
<dbReference type="InterPro" id="IPR000160">
    <property type="entry name" value="GGDEF_dom"/>
</dbReference>
<gene>
    <name evidence="10" type="ORF">FJR48_04620</name>
</gene>
<proteinExistence type="predicted"/>
<dbReference type="InterPro" id="IPR021796">
    <property type="entry name" value="Tll0287-like_dom"/>
</dbReference>
<protein>
    <submittedName>
        <fullName evidence="10">DUF3365 domain-containing protein</fullName>
    </submittedName>
</protein>
<dbReference type="SUPFAM" id="SSF109604">
    <property type="entry name" value="HD-domain/PDEase-like"/>
    <property type="match status" value="1"/>
</dbReference>
<dbReference type="KEGG" id="sulg:FJR48_04620"/>
<dbReference type="Pfam" id="PF13487">
    <property type="entry name" value="HD_5"/>
    <property type="match status" value="1"/>
</dbReference>
<sequence>MSSRVKFLNKITYIVVFVWTFIMFVAGFVLVYKNYEYANVLAKHEAVVSVKKDLAYRSWVASHGGVYVPITEKTPPNPYLSHIPNRDVNTSDNQQLTLMNPAYTLSQMMQDYSQLYGTKGHITSSILMNPKNKPDEWEAEQLNIIEKTKKPSYKKAVIEGKEFFRYISPLQTKESCLKCHAFQGYKVGDIRGGVSVSIPMQKYYEEAYSLSSINVLIIFLIYLLGLFLISYGRKKAKEILKNKIKDYEQHIFSLVNIIEKRDSYTAGHTQRVANYSTAIAKEMGFKEDVIDDLYRACMLHDIGKISTPDSILLKPGSLTSLEYEIIKEHVVVSYELLSKVDIYKNIAEIVRHHHEHYNGAGYPNGLKGSEIPILSQIMTVADAFDAMTTNRIYKSRKSVKDAIVELNDLSQKQFNPKIVKAASKALKNIKVETTITQRPKTKIEKERFSYFYRDQVCGVYNTSYLELVLTYNHTDEFDVKCINVINLHNFNQYNQQNSWTKGDRLLKKFAQRLLKINTSDFVFRIHGDDFVIINKTHFTLDDKLSSLEEILEDTGIYITYKHFDIEEDDIKNTNDLEKLLQV</sequence>
<dbReference type="Gene3D" id="3.30.450.290">
    <property type="match status" value="1"/>
</dbReference>
<dbReference type="AlphaFoldDB" id="A0A5P8P015"/>
<dbReference type="SMART" id="SM00471">
    <property type="entry name" value="HDc"/>
    <property type="match status" value="1"/>
</dbReference>
<dbReference type="InterPro" id="IPR003607">
    <property type="entry name" value="HD/PDEase_dom"/>
</dbReference>